<evidence type="ECO:0000256" key="3">
    <source>
        <dbReference type="ARBA" id="ARBA00022989"/>
    </source>
</evidence>
<evidence type="ECO:0000256" key="5">
    <source>
        <dbReference type="ARBA" id="ARBA00038359"/>
    </source>
</evidence>
<evidence type="ECO:0000256" key="1">
    <source>
        <dbReference type="ARBA" id="ARBA00004141"/>
    </source>
</evidence>
<gene>
    <name evidence="8" type="ORF">TGAMA5MH_00321</name>
</gene>
<dbReference type="GO" id="GO:0016020">
    <property type="term" value="C:membrane"/>
    <property type="evidence" value="ECO:0007669"/>
    <property type="project" value="UniProtKB-SubCell"/>
</dbReference>
<proteinExistence type="inferred from homology"/>
<evidence type="ECO:0000256" key="4">
    <source>
        <dbReference type="ARBA" id="ARBA00023136"/>
    </source>
</evidence>
<dbReference type="PANTHER" id="PTHR33048:SF47">
    <property type="entry name" value="INTEGRAL MEMBRANE PROTEIN-RELATED"/>
    <property type="match status" value="1"/>
</dbReference>
<evidence type="ECO:0000256" key="6">
    <source>
        <dbReference type="SAM" id="Phobius"/>
    </source>
</evidence>
<evidence type="ECO:0000313" key="8">
    <source>
        <dbReference type="EMBL" id="PNP48630.1"/>
    </source>
</evidence>
<evidence type="ECO:0000313" key="9">
    <source>
        <dbReference type="Proteomes" id="UP000236546"/>
    </source>
</evidence>
<organism evidence="8 9">
    <name type="scientific">Trichoderma gamsii</name>
    <dbReference type="NCBI Taxonomy" id="398673"/>
    <lineage>
        <taxon>Eukaryota</taxon>
        <taxon>Fungi</taxon>
        <taxon>Dikarya</taxon>
        <taxon>Ascomycota</taxon>
        <taxon>Pezizomycotina</taxon>
        <taxon>Sordariomycetes</taxon>
        <taxon>Hypocreomycetidae</taxon>
        <taxon>Hypocreales</taxon>
        <taxon>Hypocreaceae</taxon>
        <taxon>Trichoderma</taxon>
    </lineage>
</organism>
<sequence length="203" mass="22452">MSAYFPYTPEFNGLTGQQIQKIADSQHPINPAGAGIAIQGIVYTTAILCTTVFSLRVWVRFIRREQGRPIGIDDYLAVGGFGPYLPACALAIAGTYYGVGAPDDAVTPFMKIRAKELQLLYELIYFGSSTLTKFSIAFTILRICTKNRYRFALYGAMGTMALTAFGALIFLFSDCRPFATRWNPFLFVQPAYPSNASKDFARS</sequence>
<dbReference type="InterPro" id="IPR049326">
    <property type="entry name" value="Rhodopsin_dom_fungi"/>
</dbReference>
<evidence type="ECO:0000259" key="7">
    <source>
        <dbReference type="Pfam" id="PF20684"/>
    </source>
</evidence>
<dbReference type="Proteomes" id="UP000236546">
    <property type="component" value="Unassembled WGS sequence"/>
</dbReference>
<feature type="transmembrane region" description="Helical" evidence="6">
    <location>
        <begin position="36"/>
        <end position="55"/>
    </location>
</feature>
<keyword evidence="2 6" id="KW-0812">Transmembrane</keyword>
<feature type="transmembrane region" description="Helical" evidence="6">
    <location>
        <begin position="151"/>
        <end position="172"/>
    </location>
</feature>
<feature type="transmembrane region" description="Helical" evidence="6">
    <location>
        <begin position="119"/>
        <end position="144"/>
    </location>
</feature>
<protein>
    <recommendedName>
        <fullName evidence="7">Rhodopsin domain-containing protein</fullName>
    </recommendedName>
</protein>
<feature type="transmembrane region" description="Helical" evidence="6">
    <location>
        <begin position="75"/>
        <end position="99"/>
    </location>
</feature>
<keyword evidence="4 6" id="KW-0472">Membrane</keyword>
<dbReference type="PANTHER" id="PTHR33048">
    <property type="entry name" value="PTH11-LIKE INTEGRAL MEMBRANE PROTEIN (AFU_ORTHOLOGUE AFUA_5G11245)"/>
    <property type="match status" value="1"/>
</dbReference>
<dbReference type="Pfam" id="PF20684">
    <property type="entry name" value="Fung_rhodopsin"/>
    <property type="match status" value="1"/>
</dbReference>
<reference evidence="8 9" key="1">
    <citation type="submission" date="2017-02" db="EMBL/GenBank/DDBJ databases">
        <title>Genomes of Trichoderma spp. with biocontrol activity.</title>
        <authorList>
            <person name="Gardiner D."/>
            <person name="Kazan K."/>
            <person name="Vos C."/>
            <person name="Harvey P."/>
        </authorList>
    </citation>
    <scope>NUCLEOTIDE SEQUENCE [LARGE SCALE GENOMIC DNA]</scope>
    <source>
        <strain evidence="8 9">A5MH</strain>
    </source>
</reference>
<accession>A0A2K0TSX3</accession>
<comment type="subcellular location">
    <subcellularLocation>
        <location evidence="1">Membrane</location>
        <topology evidence="1">Multi-pass membrane protein</topology>
    </subcellularLocation>
</comment>
<dbReference type="InterPro" id="IPR052337">
    <property type="entry name" value="SAT4-like"/>
</dbReference>
<comment type="similarity">
    <text evidence="5">Belongs to the SAT4 family.</text>
</comment>
<evidence type="ECO:0000256" key="2">
    <source>
        <dbReference type="ARBA" id="ARBA00022692"/>
    </source>
</evidence>
<dbReference type="AlphaFoldDB" id="A0A2K0TSX3"/>
<dbReference type="OrthoDB" id="3897607at2759"/>
<feature type="domain" description="Rhodopsin" evidence="7">
    <location>
        <begin position="55"/>
        <end position="184"/>
    </location>
</feature>
<keyword evidence="3 6" id="KW-1133">Transmembrane helix</keyword>
<name>A0A2K0TSX3_9HYPO</name>
<dbReference type="EMBL" id="MTYH01000003">
    <property type="protein sequence ID" value="PNP48630.1"/>
    <property type="molecule type" value="Genomic_DNA"/>
</dbReference>
<comment type="caution">
    <text evidence="8">The sequence shown here is derived from an EMBL/GenBank/DDBJ whole genome shotgun (WGS) entry which is preliminary data.</text>
</comment>